<proteinExistence type="predicted"/>
<name>A0A9P6WSM5_RHIOR</name>
<dbReference type="AlphaFoldDB" id="A0A9P6WSM5"/>
<gene>
    <name evidence="1" type="ORF">G6F64_015158</name>
</gene>
<evidence type="ECO:0000313" key="1">
    <source>
        <dbReference type="EMBL" id="KAG1274315.1"/>
    </source>
</evidence>
<evidence type="ECO:0000313" key="2">
    <source>
        <dbReference type="Proteomes" id="UP000716291"/>
    </source>
</evidence>
<reference evidence="1" key="1">
    <citation type="journal article" date="2020" name="Microb. Genom.">
        <title>Genetic diversity of clinical and environmental Mucorales isolates obtained from an investigation of mucormycosis cases among solid organ transplant recipients.</title>
        <authorList>
            <person name="Nguyen M.H."/>
            <person name="Kaul D."/>
            <person name="Muto C."/>
            <person name="Cheng S.J."/>
            <person name="Richter R.A."/>
            <person name="Bruno V.M."/>
            <person name="Liu G."/>
            <person name="Beyhan S."/>
            <person name="Sundermann A.J."/>
            <person name="Mounaud S."/>
            <person name="Pasculle A.W."/>
            <person name="Nierman W.C."/>
            <person name="Driscoll E."/>
            <person name="Cumbie R."/>
            <person name="Clancy C.J."/>
            <person name="Dupont C.L."/>
        </authorList>
    </citation>
    <scope>NUCLEOTIDE SEQUENCE</scope>
    <source>
        <strain evidence="1">GL11</strain>
    </source>
</reference>
<protein>
    <submittedName>
        <fullName evidence="1">Uncharacterized protein</fullName>
    </submittedName>
</protein>
<comment type="caution">
    <text evidence="1">The sequence shown here is derived from an EMBL/GenBank/DDBJ whole genome shotgun (WGS) entry which is preliminary data.</text>
</comment>
<organism evidence="1 2">
    <name type="scientific">Rhizopus oryzae</name>
    <name type="common">Mucormycosis agent</name>
    <name type="synonym">Rhizopus arrhizus var. delemar</name>
    <dbReference type="NCBI Taxonomy" id="64495"/>
    <lineage>
        <taxon>Eukaryota</taxon>
        <taxon>Fungi</taxon>
        <taxon>Fungi incertae sedis</taxon>
        <taxon>Mucoromycota</taxon>
        <taxon>Mucoromycotina</taxon>
        <taxon>Mucoromycetes</taxon>
        <taxon>Mucorales</taxon>
        <taxon>Mucorineae</taxon>
        <taxon>Rhizopodaceae</taxon>
        <taxon>Rhizopus</taxon>
    </lineage>
</organism>
<dbReference type="EMBL" id="JAANQT010011476">
    <property type="protein sequence ID" value="KAG1274315.1"/>
    <property type="molecule type" value="Genomic_DNA"/>
</dbReference>
<sequence>MRPISSTRGSFHTLAGRSAASAVWGDCPAQRNCAQVPRHVHSTVAEDIAQESAYQRSQAEAAMERMKHWLARLAFDLGPVDIDGDLCATHP</sequence>
<accession>A0A9P6WSM5</accession>
<keyword evidence="2" id="KW-1185">Reference proteome</keyword>
<dbReference type="Proteomes" id="UP000716291">
    <property type="component" value="Unassembled WGS sequence"/>
</dbReference>